<dbReference type="InterPro" id="IPR038765">
    <property type="entry name" value="Papain-like_cys_pep_sf"/>
</dbReference>
<dbReference type="PANTHER" id="PTHR24006">
    <property type="entry name" value="UBIQUITIN CARBOXYL-TERMINAL HYDROLASE"/>
    <property type="match status" value="1"/>
</dbReference>
<gene>
    <name evidence="3" type="ORF">QQF64_019669</name>
</gene>
<dbReference type="PROSITE" id="PS50235">
    <property type="entry name" value="USP_3"/>
    <property type="match status" value="1"/>
</dbReference>
<comment type="caution">
    <text evidence="3">The sequence shown here is derived from an EMBL/GenBank/DDBJ whole genome shotgun (WGS) entry which is preliminary data.</text>
</comment>
<evidence type="ECO:0000313" key="4">
    <source>
        <dbReference type="Proteomes" id="UP001558613"/>
    </source>
</evidence>
<keyword evidence="4" id="KW-1185">Reference proteome</keyword>
<dbReference type="CDD" id="cd02257">
    <property type="entry name" value="Peptidase_C19"/>
    <property type="match status" value="1"/>
</dbReference>
<dbReference type="Proteomes" id="UP001558613">
    <property type="component" value="Unassembled WGS sequence"/>
</dbReference>
<dbReference type="InterPro" id="IPR028889">
    <property type="entry name" value="USP"/>
</dbReference>
<evidence type="ECO:0000259" key="2">
    <source>
        <dbReference type="PROSITE" id="PS50235"/>
    </source>
</evidence>
<dbReference type="EMBL" id="JAYMGO010000022">
    <property type="protein sequence ID" value="KAL1251873.1"/>
    <property type="molecule type" value="Genomic_DNA"/>
</dbReference>
<reference evidence="3 4" key="1">
    <citation type="submission" date="2023-09" db="EMBL/GenBank/DDBJ databases">
        <authorList>
            <person name="Wang M."/>
        </authorList>
    </citation>
    <scope>NUCLEOTIDE SEQUENCE [LARGE SCALE GENOMIC DNA]</scope>
    <source>
        <strain evidence="3">GT-2023</strain>
        <tissue evidence="3">Liver</tissue>
    </source>
</reference>
<evidence type="ECO:0000256" key="1">
    <source>
        <dbReference type="SAM" id="MobiDB-lite"/>
    </source>
</evidence>
<dbReference type="Pfam" id="PF00443">
    <property type="entry name" value="UCH"/>
    <property type="match status" value="1"/>
</dbReference>
<feature type="region of interest" description="Disordered" evidence="1">
    <location>
        <begin position="168"/>
        <end position="229"/>
    </location>
</feature>
<dbReference type="PROSITE" id="PS00973">
    <property type="entry name" value="USP_2"/>
    <property type="match status" value="1"/>
</dbReference>
<dbReference type="PANTHER" id="PTHR24006:SF899">
    <property type="entry name" value="UBIQUITIN CARBOXYL-TERMINAL HYDROLASE"/>
    <property type="match status" value="1"/>
</dbReference>
<dbReference type="InterPro" id="IPR018200">
    <property type="entry name" value="USP_CS"/>
</dbReference>
<organism evidence="3 4">
    <name type="scientific">Cirrhinus molitorella</name>
    <name type="common">mud carp</name>
    <dbReference type="NCBI Taxonomy" id="172907"/>
    <lineage>
        <taxon>Eukaryota</taxon>
        <taxon>Metazoa</taxon>
        <taxon>Chordata</taxon>
        <taxon>Craniata</taxon>
        <taxon>Vertebrata</taxon>
        <taxon>Euteleostomi</taxon>
        <taxon>Actinopterygii</taxon>
        <taxon>Neopterygii</taxon>
        <taxon>Teleostei</taxon>
        <taxon>Ostariophysi</taxon>
        <taxon>Cypriniformes</taxon>
        <taxon>Cyprinidae</taxon>
        <taxon>Labeoninae</taxon>
        <taxon>Labeonini</taxon>
        <taxon>Cirrhinus</taxon>
    </lineage>
</organism>
<name>A0ABR3LGA6_9TELE</name>
<dbReference type="InterPro" id="IPR001394">
    <property type="entry name" value="Peptidase_C19_UCH"/>
</dbReference>
<dbReference type="InterPro" id="IPR050164">
    <property type="entry name" value="Peptidase_C19"/>
</dbReference>
<dbReference type="SUPFAM" id="SSF54001">
    <property type="entry name" value="Cysteine proteinases"/>
    <property type="match status" value="2"/>
</dbReference>
<sequence>MTKPFRQRVLQGTPSDTSEKLVSALKELFKELSSQDRGAQSVSTKEVIKALAIQNVYEQQDAVEYFLDILEKAGPDVAEEHRYSLYAVINHSGSRYGGHYTADIRSFTDNKWYCFNDSYVTETSASKLERSVAAYLLLYQKIDSPPAYEKRKETPKFHVALMEPRTEHLLPSLTERQRRTAPSSSVAWVEDIKEEKTAKPREPEETGSAEQCAGAHNKQHLQGKDGEAN</sequence>
<feature type="domain" description="USP" evidence="2">
    <location>
        <begin position="1"/>
        <end position="142"/>
    </location>
</feature>
<evidence type="ECO:0000313" key="3">
    <source>
        <dbReference type="EMBL" id="KAL1251873.1"/>
    </source>
</evidence>
<feature type="compositionally biased region" description="Basic and acidic residues" evidence="1">
    <location>
        <begin position="190"/>
        <end position="204"/>
    </location>
</feature>
<accession>A0ABR3LGA6</accession>
<proteinExistence type="predicted"/>
<protein>
    <recommendedName>
        <fullName evidence="2">USP domain-containing protein</fullName>
    </recommendedName>
</protein>
<dbReference type="Gene3D" id="3.90.70.10">
    <property type="entry name" value="Cysteine proteinases"/>
    <property type="match status" value="2"/>
</dbReference>